<dbReference type="Pfam" id="PF11807">
    <property type="entry name" value="UstYa"/>
    <property type="match status" value="1"/>
</dbReference>
<dbReference type="STRING" id="5353.A0A1Q3EIL3"/>
<feature type="transmembrane region" description="Helical" evidence="3">
    <location>
        <begin position="204"/>
        <end position="225"/>
    </location>
</feature>
<protein>
    <submittedName>
        <fullName evidence="4">Uncharacterized protein</fullName>
    </submittedName>
</protein>
<feature type="transmembrane region" description="Helical" evidence="3">
    <location>
        <begin position="56"/>
        <end position="78"/>
    </location>
</feature>
<keyword evidence="3" id="KW-0472">Membrane</keyword>
<dbReference type="GO" id="GO:0043386">
    <property type="term" value="P:mycotoxin biosynthetic process"/>
    <property type="evidence" value="ECO:0007669"/>
    <property type="project" value="InterPro"/>
</dbReference>
<feature type="transmembrane region" description="Helical" evidence="3">
    <location>
        <begin position="314"/>
        <end position="334"/>
    </location>
</feature>
<evidence type="ECO:0000256" key="2">
    <source>
        <dbReference type="ARBA" id="ARBA00035112"/>
    </source>
</evidence>
<gene>
    <name evidence="4" type="ORF">LENED_008997</name>
</gene>
<comment type="pathway">
    <text evidence="1">Mycotoxin biosynthesis.</text>
</comment>
<reference evidence="4 5" key="2">
    <citation type="submission" date="2017-02" db="EMBL/GenBank/DDBJ databases">
        <title>A genome survey and senescence transcriptome analysis in Lentinula edodes.</title>
        <authorList>
            <person name="Sakamoto Y."/>
            <person name="Nakade K."/>
            <person name="Sato S."/>
            <person name="Yoshida Y."/>
            <person name="Miyazaki K."/>
            <person name="Natsume S."/>
            <person name="Konno N."/>
        </authorList>
    </citation>
    <scope>NUCLEOTIDE SEQUENCE [LARGE SCALE GENOMIC DNA]</scope>
    <source>
        <strain evidence="4 5">NBRC 111202</strain>
    </source>
</reference>
<organism evidence="4 5">
    <name type="scientific">Lentinula edodes</name>
    <name type="common">Shiitake mushroom</name>
    <name type="synonym">Lentinus edodes</name>
    <dbReference type="NCBI Taxonomy" id="5353"/>
    <lineage>
        <taxon>Eukaryota</taxon>
        <taxon>Fungi</taxon>
        <taxon>Dikarya</taxon>
        <taxon>Basidiomycota</taxon>
        <taxon>Agaricomycotina</taxon>
        <taxon>Agaricomycetes</taxon>
        <taxon>Agaricomycetidae</taxon>
        <taxon>Agaricales</taxon>
        <taxon>Marasmiineae</taxon>
        <taxon>Omphalotaceae</taxon>
        <taxon>Lentinula</taxon>
    </lineage>
</organism>
<feature type="transmembrane region" description="Helical" evidence="3">
    <location>
        <begin position="137"/>
        <end position="156"/>
    </location>
</feature>
<proteinExistence type="inferred from homology"/>
<dbReference type="PANTHER" id="PTHR33365:SF4">
    <property type="entry name" value="CYCLOCHLOROTINE BIOSYNTHESIS PROTEIN O"/>
    <property type="match status" value="1"/>
</dbReference>
<dbReference type="EMBL" id="BDGU01000393">
    <property type="protein sequence ID" value="GAW07035.1"/>
    <property type="molecule type" value="Genomic_DNA"/>
</dbReference>
<dbReference type="InterPro" id="IPR021765">
    <property type="entry name" value="UstYa-like"/>
</dbReference>
<sequence>MAAVSPAEIAIYHSWIDAYLVSAFVELFMDGLYTALIIVTVLVIASIKQKRSLSDYVIYASLFLLYAMCMVHLGSWAAHIHDGFINHTGDTSTVFAFFSLATHQAIVRDVMAVAMTLVADLILVWRVFAVWGSSWKIASVPLILTLFALAFGIQYIDLATKPSNLVSLKWITDVAGIYYGSTLGNTVISTLLILLRVHSLSESAALYSVILIIYMPYVTGTDFATHAPTEIVQSVVIPITGIAPTLLVVRVIVNRELGSSQPERNTRSFFTDIVFSSRLAQETSADEDVVESAVSSSNATKRADANSRNQRWKIAFFLSFLANILTVFNSIYALNSDAEISNNFPPQGQMIYIPSEAAIDYELVKYHLGIGHDIEIYEKPPSPEVDAAWVELTKSSIARVPQSVAQKLPNETWPVPGTADAPEYIVSPDVFHALHCLDLLRMKLYPDHYSSKFPLDQKGHAEHCVGHIRQSLMCFGDMTTNVYQYSKNHGYAFLRTDVAHTCRDFEKLKSWTQDNWLDLKDEMLSLDIEGNPI</sequence>
<comment type="similarity">
    <text evidence="2">Belongs to the ustYa family.</text>
</comment>
<comment type="caution">
    <text evidence="4">The sequence shown here is derived from an EMBL/GenBank/DDBJ whole genome shotgun (WGS) entry which is preliminary data.</text>
</comment>
<evidence type="ECO:0000256" key="3">
    <source>
        <dbReference type="SAM" id="Phobius"/>
    </source>
</evidence>
<evidence type="ECO:0000256" key="1">
    <source>
        <dbReference type="ARBA" id="ARBA00004685"/>
    </source>
</evidence>
<feature type="transmembrane region" description="Helical" evidence="3">
    <location>
        <begin position="20"/>
        <end position="44"/>
    </location>
</feature>
<evidence type="ECO:0000313" key="5">
    <source>
        <dbReference type="Proteomes" id="UP000188533"/>
    </source>
</evidence>
<dbReference type="PANTHER" id="PTHR33365">
    <property type="entry name" value="YALI0B05434P"/>
    <property type="match status" value="1"/>
</dbReference>
<feature type="transmembrane region" description="Helical" evidence="3">
    <location>
        <begin position="176"/>
        <end position="197"/>
    </location>
</feature>
<dbReference type="AlphaFoldDB" id="A0A1Q3EIL3"/>
<evidence type="ECO:0000313" key="4">
    <source>
        <dbReference type="EMBL" id="GAW07035.1"/>
    </source>
</evidence>
<accession>A0A1Q3EIL3</accession>
<keyword evidence="5" id="KW-1185">Reference proteome</keyword>
<dbReference type="Proteomes" id="UP000188533">
    <property type="component" value="Unassembled WGS sequence"/>
</dbReference>
<name>A0A1Q3EIL3_LENED</name>
<reference evidence="4 5" key="1">
    <citation type="submission" date="2016-08" db="EMBL/GenBank/DDBJ databases">
        <authorList>
            <consortium name="Lentinula edodes genome sequencing consortium"/>
            <person name="Sakamoto Y."/>
            <person name="Nakade K."/>
            <person name="Sato S."/>
            <person name="Yoshida Y."/>
            <person name="Miyazaki K."/>
            <person name="Natsume S."/>
            <person name="Konno N."/>
        </authorList>
    </citation>
    <scope>NUCLEOTIDE SEQUENCE [LARGE SCALE GENOMIC DNA]</scope>
    <source>
        <strain evidence="4 5">NBRC 111202</strain>
    </source>
</reference>
<keyword evidence="3" id="KW-0812">Transmembrane</keyword>
<keyword evidence="3" id="KW-1133">Transmembrane helix</keyword>
<feature type="transmembrane region" description="Helical" evidence="3">
    <location>
        <begin position="105"/>
        <end position="125"/>
    </location>
</feature>
<feature type="transmembrane region" description="Helical" evidence="3">
    <location>
        <begin position="231"/>
        <end position="253"/>
    </location>
</feature>